<dbReference type="GO" id="GO:0071949">
    <property type="term" value="F:FAD binding"/>
    <property type="evidence" value="ECO:0007669"/>
    <property type="project" value="InterPro"/>
</dbReference>
<proteinExistence type="inferred from homology"/>
<sequence>MIHPTLPFLTALALTALPFSKARSDSAAEACEGISTKVSSASDVIHALHPDFIPDIHHWYISSSQNPECVFEPGSVDDLATAMKVIGSTRSPFAVKSGGHASNPGFSSTTGVHISLKRMDHVTLSDDNSTVEIGTGITWADVYEKLQDTGYNVVGGRTVGPGVGGFTLGGGFSWKTNQYGLTCDTVKSFNLNGTVTRVDSEQPDLFFALKGGLNRFGIVASAEFYTHEQSPEIYGGLAIYGKDEVDSVLNATAKFDAENTDPKAQLITTLEGSELGTRALVLFFYDGPDRPESFSHFDDIDSVLDLTKTQTFADFVKGFPSNLITNARGTFHTLSTSELTPKFLAAVKNETDSLGGISASHSGYSISYDIEPFVKTWGDNATDSAYPHADSPLPLNLYFAWISEDDDEFWYDSMRSSIQNLKKVAIEEGIHPSDFTAYPNYAISNTTAEELYGSKNAARLSAIRSQTDPDGVMQLTGGFSI</sequence>
<dbReference type="InterPro" id="IPR036318">
    <property type="entry name" value="FAD-bd_PCMH-like_sf"/>
</dbReference>
<dbReference type="PANTHER" id="PTHR42973">
    <property type="entry name" value="BINDING OXIDOREDUCTASE, PUTATIVE (AFU_ORTHOLOGUE AFUA_1G17690)-RELATED"/>
    <property type="match status" value="1"/>
</dbReference>
<dbReference type="SUPFAM" id="SSF56176">
    <property type="entry name" value="FAD-binding/transporter-associated domain-like"/>
    <property type="match status" value="1"/>
</dbReference>
<dbReference type="PANTHER" id="PTHR42973:SF13">
    <property type="entry name" value="FAD-BINDING PCMH-TYPE DOMAIN-CONTAINING PROTEIN"/>
    <property type="match status" value="1"/>
</dbReference>
<evidence type="ECO:0000256" key="3">
    <source>
        <dbReference type="ARBA" id="ARBA00022827"/>
    </source>
</evidence>
<evidence type="ECO:0000256" key="5">
    <source>
        <dbReference type="SAM" id="SignalP"/>
    </source>
</evidence>
<evidence type="ECO:0000256" key="4">
    <source>
        <dbReference type="ARBA" id="ARBA00023002"/>
    </source>
</evidence>
<keyword evidence="4" id="KW-0560">Oxidoreductase</keyword>
<feature type="signal peptide" evidence="5">
    <location>
        <begin position="1"/>
        <end position="22"/>
    </location>
</feature>
<keyword evidence="2" id="KW-0285">Flavoprotein</keyword>
<evidence type="ECO:0000313" key="7">
    <source>
        <dbReference type="EMBL" id="KAF4300750.1"/>
    </source>
</evidence>
<dbReference type="Pfam" id="PF01565">
    <property type="entry name" value="FAD_binding_4"/>
    <property type="match status" value="1"/>
</dbReference>
<evidence type="ECO:0000256" key="2">
    <source>
        <dbReference type="ARBA" id="ARBA00022630"/>
    </source>
</evidence>
<dbReference type="EMBL" id="WWBZ02000082">
    <property type="protein sequence ID" value="KAF4300750.1"/>
    <property type="molecule type" value="Genomic_DNA"/>
</dbReference>
<reference evidence="7" key="1">
    <citation type="submission" date="2020-04" db="EMBL/GenBank/DDBJ databases">
        <title>Genome Assembly and Annotation of Botryosphaeria dothidea sdau 11-99, a Latent Pathogen of Apple Fruit Ring Rot in China.</title>
        <authorList>
            <person name="Yu C."/>
            <person name="Diao Y."/>
            <person name="Lu Q."/>
            <person name="Zhao J."/>
            <person name="Cui S."/>
            <person name="Peng C."/>
            <person name="He B."/>
            <person name="Liu H."/>
        </authorList>
    </citation>
    <scope>NUCLEOTIDE SEQUENCE [LARGE SCALE GENOMIC DNA]</scope>
    <source>
        <strain evidence="7">Sdau11-99</strain>
    </source>
</reference>
<dbReference type="AlphaFoldDB" id="A0A8H4IGW3"/>
<dbReference type="InterPro" id="IPR016166">
    <property type="entry name" value="FAD-bd_PCMH"/>
</dbReference>
<dbReference type="GO" id="GO:0016491">
    <property type="term" value="F:oxidoreductase activity"/>
    <property type="evidence" value="ECO:0007669"/>
    <property type="project" value="UniProtKB-KW"/>
</dbReference>
<organism evidence="7 8">
    <name type="scientific">Botryosphaeria dothidea</name>
    <dbReference type="NCBI Taxonomy" id="55169"/>
    <lineage>
        <taxon>Eukaryota</taxon>
        <taxon>Fungi</taxon>
        <taxon>Dikarya</taxon>
        <taxon>Ascomycota</taxon>
        <taxon>Pezizomycotina</taxon>
        <taxon>Dothideomycetes</taxon>
        <taxon>Dothideomycetes incertae sedis</taxon>
        <taxon>Botryosphaeriales</taxon>
        <taxon>Botryosphaeriaceae</taxon>
        <taxon>Botryosphaeria</taxon>
    </lineage>
</organism>
<feature type="domain" description="FAD-binding PCMH-type" evidence="6">
    <location>
        <begin position="63"/>
        <end position="229"/>
    </location>
</feature>
<dbReference type="Gene3D" id="3.30.465.10">
    <property type="match status" value="1"/>
</dbReference>
<gene>
    <name evidence="7" type="ORF">GTA08_BOTSDO10692</name>
</gene>
<evidence type="ECO:0000313" key="8">
    <source>
        <dbReference type="Proteomes" id="UP000572817"/>
    </source>
</evidence>
<dbReference type="Proteomes" id="UP000572817">
    <property type="component" value="Unassembled WGS sequence"/>
</dbReference>
<evidence type="ECO:0000259" key="6">
    <source>
        <dbReference type="PROSITE" id="PS51387"/>
    </source>
</evidence>
<accession>A0A8H4IGW3</accession>
<dbReference type="InterPro" id="IPR016169">
    <property type="entry name" value="FAD-bd_PCMH_sub2"/>
</dbReference>
<dbReference type="InterPro" id="IPR050416">
    <property type="entry name" value="FAD-linked_Oxidoreductase"/>
</dbReference>
<dbReference type="OrthoDB" id="2151789at2759"/>
<keyword evidence="3" id="KW-0274">FAD</keyword>
<dbReference type="PROSITE" id="PS51387">
    <property type="entry name" value="FAD_PCMH"/>
    <property type="match status" value="1"/>
</dbReference>
<dbReference type="InterPro" id="IPR006094">
    <property type="entry name" value="Oxid_FAD_bind_N"/>
</dbReference>
<dbReference type="Gene3D" id="3.40.462.20">
    <property type="match status" value="1"/>
</dbReference>
<keyword evidence="8" id="KW-1185">Reference proteome</keyword>
<feature type="chain" id="PRO_5034425648" evidence="5">
    <location>
        <begin position="23"/>
        <end position="481"/>
    </location>
</feature>
<name>A0A8H4IGW3_9PEZI</name>
<evidence type="ECO:0000256" key="1">
    <source>
        <dbReference type="ARBA" id="ARBA00005466"/>
    </source>
</evidence>
<comment type="similarity">
    <text evidence="1">Belongs to the oxygen-dependent FAD-linked oxidoreductase family.</text>
</comment>
<keyword evidence="5" id="KW-0732">Signal</keyword>
<comment type="caution">
    <text evidence="7">The sequence shown here is derived from an EMBL/GenBank/DDBJ whole genome shotgun (WGS) entry which is preliminary data.</text>
</comment>
<protein>
    <submittedName>
        <fullName evidence="7">FAD-binding domain-containing protein</fullName>
    </submittedName>
</protein>